<sequence>MAQAQLQLQTGLITKYAVASDARCPAKQTAKPDERLETQFSRGARPLFLHPRQAYFYRKIPLEAHMVLKTSFS</sequence>
<accession>A0A1G4BPL8</accession>
<comment type="caution">
    <text evidence="1">The sequence shown here is derived from an EMBL/GenBank/DDBJ whole genome shotgun (WGS) entry which is preliminary data.</text>
</comment>
<evidence type="ECO:0000313" key="2">
    <source>
        <dbReference type="Proteomes" id="UP000176998"/>
    </source>
</evidence>
<dbReference type="EMBL" id="MJBS01000006">
    <property type="protein sequence ID" value="OHF03411.1"/>
    <property type="molecule type" value="Genomic_DNA"/>
</dbReference>
<dbReference type="GeneID" id="34554296"/>
<evidence type="ECO:0000313" key="1">
    <source>
        <dbReference type="EMBL" id="OHF03411.1"/>
    </source>
</evidence>
<organism evidence="1 2">
    <name type="scientific">Colletotrichum orchidophilum</name>
    <dbReference type="NCBI Taxonomy" id="1209926"/>
    <lineage>
        <taxon>Eukaryota</taxon>
        <taxon>Fungi</taxon>
        <taxon>Dikarya</taxon>
        <taxon>Ascomycota</taxon>
        <taxon>Pezizomycotina</taxon>
        <taxon>Sordariomycetes</taxon>
        <taxon>Hypocreomycetidae</taxon>
        <taxon>Glomerellales</taxon>
        <taxon>Glomerellaceae</taxon>
        <taxon>Colletotrichum</taxon>
    </lineage>
</organism>
<proteinExistence type="predicted"/>
<gene>
    <name evidence="1" type="ORF">CORC01_01130</name>
</gene>
<dbReference type="AlphaFoldDB" id="A0A1G4BPL8"/>
<dbReference type="RefSeq" id="XP_022480547.1">
    <property type="nucleotide sequence ID" value="XM_022612786.1"/>
</dbReference>
<name>A0A1G4BPL8_9PEZI</name>
<protein>
    <submittedName>
        <fullName evidence="1">Uncharacterized protein</fullName>
    </submittedName>
</protein>
<dbReference type="Proteomes" id="UP000176998">
    <property type="component" value="Unassembled WGS sequence"/>
</dbReference>
<keyword evidence="2" id="KW-1185">Reference proteome</keyword>
<reference evidence="1 2" key="1">
    <citation type="submission" date="2016-09" db="EMBL/GenBank/DDBJ databases">
        <authorList>
            <person name="Capua I."/>
            <person name="De Benedictis P."/>
            <person name="Joannis T."/>
            <person name="Lombin L.H."/>
            <person name="Cattoli G."/>
        </authorList>
    </citation>
    <scope>NUCLEOTIDE SEQUENCE [LARGE SCALE GENOMIC DNA]</scope>
    <source>
        <strain evidence="1 2">IMI 309357</strain>
    </source>
</reference>